<gene>
    <name evidence="1" type="ORF">Pint_22030</name>
</gene>
<dbReference type="EMBL" id="CM047741">
    <property type="protein sequence ID" value="KAJ0037333.1"/>
    <property type="molecule type" value="Genomic_DNA"/>
</dbReference>
<accession>A0ACC0YGC7</accession>
<reference evidence="2" key="1">
    <citation type="journal article" date="2023" name="G3 (Bethesda)">
        <title>Genome assembly and association tests identify interacting loci associated with vigor, precocity, and sex in interspecific pistachio rootstocks.</title>
        <authorList>
            <person name="Palmer W."/>
            <person name="Jacygrad E."/>
            <person name="Sagayaradj S."/>
            <person name="Cavanaugh K."/>
            <person name="Han R."/>
            <person name="Bertier L."/>
            <person name="Beede B."/>
            <person name="Kafkas S."/>
            <person name="Golino D."/>
            <person name="Preece J."/>
            <person name="Michelmore R."/>
        </authorList>
    </citation>
    <scope>NUCLEOTIDE SEQUENCE [LARGE SCALE GENOMIC DNA]</scope>
</reference>
<name>A0ACC0YGC7_9ROSI</name>
<sequence length="50" mass="5712">MAMILWGRDCVDWQWGQEGCSARWKEGRWGGVAGHRERGVHCGEKLAKIL</sequence>
<proteinExistence type="predicted"/>
<dbReference type="Proteomes" id="UP001163603">
    <property type="component" value="Chromosome 6"/>
</dbReference>
<keyword evidence="2" id="KW-1185">Reference proteome</keyword>
<comment type="caution">
    <text evidence="1">The sequence shown here is derived from an EMBL/GenBank/DDBJ whole genome shotgun (WGS) entry which is preliminary data.</text>
</comment>
<organism evidence="1 2">
    <name type="scientific">Pistacia integerrima</name>
    <dbReference type="NCBI Taxonomy" id="434235"/>
    <lineage>
        <taxon>Eukaryota</taxon>
        <taxon>Viridiplantae</taxon>
        <taxon>Streptophyta</taxon>
        <taxon>Embryophyta</taxon>
        <taxon>Tracheophyta</taxon>
        <taxon>Spermatophyta</taxon>
        <taxon>Magnoliopsida</taxon>
        <taxon>eudicotyledons</taxon>
        <taxon>Gunneridae</taxon>
        <taxon>Pentapetalae</taxon>
        <taxon>rosids</taxon>
        <taxon>malvids</taxon>
        <taxon>Sapindales</taxon>
        <taxon>Anacardiaceae</taxon>
        <taxon>Pistacia</taxon>
    </lineage>
</organism>
<evidence type="ECO:0000313" key="2">
    <source>
        <dbReference type="Proteomes" id="UP001163603"/>
    </source>
</evidence>
<evidence type="ECO:0000313" key="1">
    <source>
        <dbReference type="EMBL" id="KAJ0037333.1"/>
    </source>
</evidence>
<protein>
    <submittedName>
        <fullName evidence="1">Uncharacterized protein</fullName>
    </submittedName>
</protein>